<dbReference type="OrthoDB" id="6500128at2759"/>
<evidence type="ECO:0000256" key="8">
    <source>
        <dbReference type="ARBA" id="ARBA00022967"/>
    </source>
</evidence>
<dbReference type="GO" id="GO:0005654">
    <property type="term" value="C:nucleoplasm"/>
    <property type="evidence" value="ECO:0007669"/>
    <property type="project" value="Ensembl"/>
</dbReference>
<evidence type="ECO:0000256" key="11">
    <source>
        <dbReference type="ARBA" id="ARBA00024220"/>
    </source>
</evidence>
<dbReference type="Pfam" id="PF24357">
    <property type="entry name" value="TMD0_ABC"/>
    <property type="match status" value="1"/>
</dbReference>
<reference evidence="16" key="1">
    <citation type="submission" date="2025-08" db="UniProtKB">
        <authorList>
            <consortium name="Ensembl"/>
        </authorList>
    </citation>
    <scope>IDENTIFICATION</scope>
</reference>
<dbReference type="GO" id="GO:0010467">
    <property type="term" value="P:gene expression"/>
    <property type="evidence" value="ECO:0007669"/>
    <property type="project" value="Ensembl"/>
</dbReference>
<dbReference type="GO" id="GO:0055074">
    <property type="term" value="P:calcium ion homeostasis"/>
    <property type="evidence" value="ECO:0007669"/>
    <property type="project" value="Ensembl"/>
</dbReference>
<dbReference type="GO" id="GO:0055062">
    <property type="term" value="P:phosphate ion homeostasis"/>
    <property type="evidence" value="ECO:0007669"/>
    <property type="project" value="Ensembl"/>
</dbReference>
<feature type="domain" description="ABC transporter" evidence="14">
    <location>
        <begin position="605"/>
        <end position="835"/>
    </location>
</feature>
<keyword evidence="6" id="KW-0547">Nucleotide-binding</keyword>
<dbReference type="EC" id="7.6.2.3" evidence="11"/>
<protein>
    <recommendedName>
        <fullName evidence="11">ABC-type glutathione-S-conjugate transporter</fullName>
        <ecNumber evidence="11">7.6.2.3</ecNumber>
    </recommendedName>
</protein>
<dbReference type="GeneTree" id="ENSGT00940000157145"/>
<keyword evidence="9 13" id="KW-1133">Transmembrane helix</keyword>
<evidence type="ECO:0000256" key="9">
    <source>
        <dbReference type="ARBA" id="ARBA00022989"/>
    </source>
</evidence>
<feature type="transmembrane region" description="Helical" evidence="13">
    <location>
        <begin position="40"/>
        <end position="59"/>
    </location>
</feature>
<evidence type="ECO:0000256" key="5">
    <source>
        <dbReference type="ARBA" id="ARBA00022737"/>
    </source>
</evidence>
<dbReference type="PROSITE" id="PS50893">
    <property type="entry name" value="ABC_TRANSPORTER_2"/>
    <property type="match status" value="1"/>
</dbReference>
<feature type="transmembrane region" description="Helical" evidence="13">
    <location>
        <begin position="1015"/>
        <end position="1033"/>
    </location>
</feature>
<dbReference type="GO" id="GO:0015867">
    <property type="term" value="P:ATP transport"/>
    <property type="evidence" value="ECO:0007669"/>
    <property type="project" value="Ensembl"/>
</dbReference>
<dbReference type="InterPro" id="IPR056227">
    <property type="entry name" value="TMD0_ABC"/>
</dbReference>
<feature type="transmembrane region" description="Helical" evidence="13">
    <location>
        <begin position="1045"/>
        <end position="1067"/>
    </location>
</feature>
<feature type="transmembrane region" description="Helical" evidence="13">
    <location>
        <begin position="908"/>
        <end position="934"/>
    </location>
</feature>
<evidence type="ECO:0000313" key="17">
    <source>
        <dbReference type="Proteomes" id="UP000694559"/>
    </source>
</evidence>
<dbReference type="PROSITE" id="PS50929">
    <property type="entry name" value="ABC_TM1F"/>
    <property type="match status" value="2"/>
</dbReference>
<dbReference type="InterPro" id="IPR017871">
    <property type="entry name" value="ABC_transporter-like_CS"/>
</dbReference>
<feature type="domain" description="ABC transmembrane type-1" evidence="15">
    <location>
        <begin position="301"/>
        <end position="581"/>
    </location>
</feature>
<dbReference type="PANTHER" id="PTHR24223:SF339">
    <property type="entry name" value="ATP-BINDING CASSETTE SUB-FAMILY C MEMBER 6"/>
    <property type="match status" value="1"/>
</dbReference>
<dbReference type="AlphaFoldDB" id="A0A8C6XMK2"/>
<sequence>MTWAPGLCSSQQNPTAGLGNQSQTWWTDLPGFAACFHNTVAVWIPCIYLWISFPFYYLYLQKNRRGYIRMSVVFKAKMILNFALLVLCFSTISYLLWKANQGVSPAPELIISPTIQLVTMVLVVFLTQMERMKGVQSSGVLMVFWLLSLLSSSGFQEQPFQHLSSYIYFALVLSELVLCCFTDPPPFFSKISNGSNPCPESGASFVSKITFWWFARLIWKGYWTPLQPDVLWSLAKENSSEEIMDKVKDAWNKRCPKTEQFKRRLTQRENADEAAILLQPEASKSKELLKTFWTVFGTYFLLATLCLVTCDVFLFLVPKTLSLFLDFINDQEAALWIGYFYAAAIFLLACLQTLFEQRYMYMCCMLGMRLKTAVTSLVYRKVNPVLSKNSTSVGEIVNLVSVDVQKLMDLIIYFNGTWLAPFRILICFVFLWQLLGPSALSAVIIFLVLLPLNFGISKKRSQLQETQIKYKDGRARLTSTILSDMKVLKLHGWEKKFISKVLGIRSQELQALKMSQFLFSASLASFQSSTFLISFIIFAVYTLSDKTNVLDAKKAFVSLSLVNILNTAHSFLPFSINAVVQAKVSICRLATFLSLEELDQTQVDVESSDRSKYWLCVFSQWMMYMFYFYRMNLTVPQGSLCAVVGQVGAGKSSLLSALLGELQRIEGSVVIKGTTAFVPQMSWIQNASVEDNVVFGRKMERTWYNQVVKACALQPDIDGFPAGSRTEIGEKGINLSGGQKQRLSLARAVYMKASVYLLDDPLSAVDAPVGQHIFNHVLGPNGLLKEKTRILVTNTIHILPKVDNIIVMVNGEISEMGSWQELIQKQGAFADFLRSQNPEEKEDQDLQITVKISVYLTYLRTAGSFFWVYIVLLFACQQVFSFCRGYWLTLWANDPVSNGTQPHTQLRVGVFFLLGVTQAIGKFGSVAAVFLAGIMASHKLFQQLLLDVLRSPITFFEQTPSGNLLNRFSKEMDAIDSIIPDKLKSLLGFLFNLLEIYVVIVVATPMVLVAVLPLSALYVAFQVCSIFIINDYNHGKKEVLFSHSCAYRLFAVSNGPVVGFSFFYYWFCGCGLVAWQRKDTVKSPFPAHPTNLLSSSVLLCRATKEDPANQLGLGRQRIDGVGPVRGGICRFSELLKSSAIGSPELDRTG</sequence>
<comment type="catalytic activity">
    <reaction evidence="12">
        <text>leukotriene C4(in) + ATP + H2O = leukotriene C4(out) + ADP + phosphate + H(+)</text>
        <dbReference type="Rhea" id="RHEA:38963"/>
        <dbReference type="ChEBI" id="CHEBI:15377"/>
        <dbReference type="ChEBI" id="CHEBI:15378"/>
        <dbReference type="ChEBI" id="CHEBI:30616"/>
        <dbReference type="ChEBI" id="CHEBI:43474"/>
        <dbReference type="ChEBI" id="CHEBI:57973"/>
        <dbReference type="ChEBI" id="CHEBI:456216"/>
    </reaction>
    <physiologicalReaction direction="left-to-right" evidence="12">
        <dbReference type="Rhea" id="RHEA:38964"/>
    </physiologicalReaction>
</comment>
<dbReference type="PANTHER" id="PTHR24223">
    <property type="entry name" value="ATP-BINDING CASSETTE SUB-FAMILY C"/>
    <property type="match status" value="1"/>
</dbReference>
<dbReference type="GO" id="GO:0046034">
    <property type="term" value="P:ATP metabolic process"/>
    <property type="evidence" value="ECO:0007669"/>
    <property type="project" value="Ensembl"/>
</dbReference>
<dbReference type="Proteomes" id="UP000694559">
    <property type="component" value="Unplaced"/>
</dbReference>
<dbReference type="InterPro" id="IPR003593">
    <property type="entry name" value="AAA+_ATPase"/>
</dbReference>
<feature type="transmembrane region" description="Helical" evidence="13">
    <location>
        <begin position="866"/>
        <end position="888"/>
    </location>
</feature>
<dbReference type="GO" id="GO:0071716">
    <property type="term" value="P:leukotriene transport"/>
    <property type="evidence" value="ECO:0007669"/>
    <property type="project" value="Ensembl"/>
</dbReference>
<comment type="subcellular location">
    <subcellularLocation>
        <location evidence="1">Endomembrane system</location>
        <topology evidence="1">Multi-pass membrane protein</topology>
    </subcellularLocation>
</comment>
<feature type="transmembrane region" description="Helical" evidence="13">
    <location>
        <begin position="438"/>
        <end position="456"/>
    </location>
</feature>
<evidence type="ECO:0000256" key="7">
    <source>
        <dbReference type="ARBA" id="ARBA00022840"/>
    </source>
</evidence>
<organism evidence="16 17">
    <name type="scientific">Naja naja</name>
    <name type="common">Indian cobra</name>
    <dbReference type="NCBI Taxonomy" id="35670"/>
    <lineage>
        <taxon>Eukaryota</taxon>
        <taxon>Metazoa</taxon>
        <taxon>Chordata</taxon>
        <taxon>Craniata</taxon>
        <taxon>Vertebrata</taxon>
        <taxon>Euteleostomi</taxon>
        <taxon>Lepidosauria</taxon>
        <taxon>Squamata</taxon>
        <taxon>Bifurcata</taxon>
        <taxon>Unidentata</taxon>
        <taxon>Episquamata</taxon>
        <taxon>Toxicofera</taxon>
        <taxon>Serpentes</taxon>
        <taxon>Colubroidea</taxon>
        <taxon>Elapidae</taxon>
        <taxon>Elapinae</taxon>
        <taxon>Naja</taxon>
    </lineage>
</organism>
<dbReference type="GO" id="GO:0005524">
    <property type="term" value="F:ATP binding"/>
    <property type="evidence" value="ECO:0007669"/>
    <property type="project" value="UniProtKB-KW"/>
</dbReference>
<dbReference type="FunFam" id="1.20.1560.10:FF:000032">
    <property type="entry name" value="ATP-binding cassette sub-family C member 6"/>
    <property type="match status" value="1"/>
</dbReference>
<dbReference type="SUPFAM" id="SSF90123">
    <property type="entry name" value="ABC transporter transmembrane region"/>
    <property type="match status" value="2"/>
</dbReference>
<dbReference type="GO" id="GO:0005576">
    <property type="term" value="C:extracellular region"/>
    <property type="evidence" value="ECO:0007669"/>
    <property type="project" value="Ensembl"/>
</dbReference>
<keyword evidence="3" id="KW-0813">Transport</keyword>
<dbReference type="InterPro" id="IPR036640">
    <property type="entry name" value="ABC1_TM_sf"/>
</dbReference>
<dbReference type="InterPro" id="IPR050173">
    <property type="entry name" value="ABC_transporter_C-like"/>
</dbReference>
<keyword evidence="4 13" id="KW-0812">Transmembrane</keyword>
<proteinExistence type="inferred from homology"/>
<dbReference type="OMA" id="MAKTHEG"/>
<dbReference type="CDD" id="cd03250">
    <property type="entry name" value="ABCC_MRP_domain1"/>
    <property type="match status" value="1"/>
</dbReference>
<evidence type="ECO:0000256" key="4">
    <source>
        <dbReference type="ARBA" id="ARBA00022692"/>
    </source>
</evidence>
<dbReference type="Pfam" id="PF00005">
    <property type="entry name" value="ABC_tran"/>
    <property type="match status" value="1"/>
</dbReference>
<feature type="domain" description="ABC transmembrane type-1" evidence="15">
    <location>
        <begin position="870"/>
        <end position="1023"/>
    </location>
</feature>
<keyword evidence="8" id="KW-1278">Translocase</keyword>
<comment type="similarity">
    <text evidence="2">Belongs to the ABC transporter superfamily. ABCC family. Conjugate transporter (TC 3.A.1.208) subfamily.</text>
</comment>
<dbReference type="SUPFAM" id="SSF52540">
    <property type="entry name" value="P-loop containing nucleoside triphosphate hydrolases"/>
    <property type="match status" value="1"/>
</dbReference>
<keyword evidence="5" id="KW-0677">Repeat</keyword>
<evidence type="ECO:0000259" key="14">
    <source>
        <dbReference type="PROSITE" id="PS50893"/>
    </source>
</evidence>
<keyword evidence="10 13" id="KW-0472">Membrane</keyword>
<evidence type="ECO:0000256" key="3">
    <source>
        <dbReference type="ARBA" id="ARBA00022448"/>
    </source>
</evidence>
<evidence type="ECO:0000313" key="16">
    <source>
        <dbReference type="Ensembl" id="ENSNNAP00000016931.1"/>
    </source>
</evidence>
<dbReference type="Ensembl" id="ENSNNAT00000017771.1">
    <property type="protein sequence ID" value="ENSNNAP00000016931.1"/>
    <property type="gene ID" value="ENSNNAG00000011376.1"/>
</dbReference>
<dbReference type="InterPro" id="IPR003439">
    <property type="entry name" value="ABC_transporter-like_ATP-bd"/>
</dbReference>
<evidence type="ECO:0000256" key="10">
    <source>
        <dbReference type="ARBA" id="ARBA00023136"/>
    </source>
</evidence>
<name>A0A8C6XMK2_NAJNA</name>
<dbReference type="Gene3D" id="3.40.50.300">
    <property type="entry name" value="P-loop containing nucleotide triphosphate hydrolases"/>
    <property type="match status" value="1"/>
</dbReference>
<dbReference type="GO" id="GO:0016323">
    <property type="term" value="C:basolateral plasma membrane"/>
    <property type="evidence" value="ECO:0007669"/>
    <property type="project" value="Ensembl"/>
</dbReference>
<dbReference type="InterPro" id="IPR011527">
    <property type="entry name" value="ABC1_TM_dom"/>
</dbReference>
<feature type="transmembrane region" description="Helical" evidence="13">
    <location>
        <begin position="292"/>
        <end position="316"/>
    </location>
</feature>
<gene>
    <name evidence="16" type="primary">ABCC6</name>
</gene>
<feature type="transmembrane region" description="Helical" evidence="13">
    <location>
        <begin position="517"/>
        <end position="541"/>
    </location>
</feature>
<evidence type="ECO:0000256" key="1">
    <source>
        <dbReference type="ARBA" id="ARBA00004127"/>
    </source>
</evidence>
<feature type="transmembrane region" description="Helical" evidence="13">
    <location>
        <begin position="109"/>
        <end position="127"/>
    </location>
</feature>
<dbReference type="GO" id="GO:0015431">
    <property type="term" value="F:ABC-type glutathione S-conjugate transporter activity"/>
    <property type="evidence" value="ECO:0007669"/>
    <property type="project" value="UniProtKB-EC"/>
</dbReference>
<feature type="transmembrane region" description="Helical" evidence="13">
    <location>
        <begin position="79"/>
        <end position="97"/>
    </location>
</feature>
<evidence type="ECO:0000256" key="6">
    <source>
        <dbReference type="ARBA" id="ARBA00022741"/>
    </source>
</evidence>
<reference evidence="16" key="2">
    <citation type="submission" date="2025-09" db="UniProtKB">
        <authorList>
            <consortium name="Ensembl"/>
        </authorList>
    </citation>
    <scope>IDENTIFICATION</scope>
</reference>
<dbReference type="FunFam" id="3.40.50.300:FF:000450">
    <property type="entry name" value="ABC transporter C family member 2"/>
    <property type="match status" value="1"/>
</dbReference>
<dbReference type="InterPro" id="IPR027417">
    <property type="entry name" value="P-loop_NTPase"/>
</dbReference>
<evidence type="ECO:0000259" key="15">
    <source>
        <dbReference type="PROSITE" id="PS50929"/>
    </source>
</evidence>
<evidence type="ECO:0000256" key="2">
    <source>
        <dbReference type="ARBA" id="ARBA00009726"/>
    </source>
</evidence>
<feature type="transmembrane region" description="Helical" evidence="13">
    <location>
        <begin position="410"/>
        <end position="432"/>
    </location>
</feature>
<dbReference type="SMART" id="SM00382">
    <property type="entry name" value="AAA"/>
    <property type="match status" value="1"/>
</dbReference>
<keyword evidence="17" id="KW-1185">Reference proteome</keyword>
<evidence type="ECO:0000256" key="13">
    <source>
        <dbReference type="SAM" id="Phobius"/>
    </source>
</evidence>
<feature type="transmembrane region" description="Helical" evidence="13">
    <location>
        <begin position="336"/>
        <end position="355"/>
    </location>
</feature>
<keyword evidence="7" id="KW-0067">ATP-binding</keyword>
<dbReference type="PROSITE" id="PS00211">
    <property type="entry name" value="ABC_TRANSPORTER_1"/>
    <property type="match status" value="1"/>
</dbReference>
<dbReference type="Gene3D" id="1.20.1560.10">
    <property type="entry name" value="ABC transporter type 1, transmembrane domain"/>
    <property type="match status" value="2"/>
</dbReference>
<dbReference type="CDD" id="cd18595">
    <property type="entry name" value="ABC_6TM_MRP1_2_3_6_D1_like"/>
    <property type="match status" value="1"/>
</dbReference>
<dbReference type="GO" id="GO:0016887">
    <property type="term" value="F:ATP hydrolysis activity"/>
    <property type="evidence" value="ECO:0007669"/>
    <property type="project" value="InterPro"/>
</dbReference>
<accession>A0A8C6XMK2</accession>
<evidence type="ECO:0000256" key="12">
    <source>
        <dbReference type="ARBA" id="ARBA00047523"/>
    </source>
</evidence>
<dbReference type="Pfam" id="PF00664">
    <property type="entry name" value="ABC_membrane"/>
    <property type="match status" value="2"/>
</dbReference>
<dbReference type="GO" id="GO:0012505">
    <property type="term" value="C:endomembrane system"/>
    <property type="evidence" value="ECO:0007669"/>
    <property type="project" value="UniProtKB-SubCell"/>
</dbReference>